<dbReference type="Proteomes" id="UP000789508">
    <property type="component" value="Unassembled WGS sequence"/>
</dbReference>
<name>A0A9N9CIN9_9GLOM</name>
<evidence type="ECO:0000313" key="3">
    <source>
        <dbReference type="EMBL" id="CAG8603138.1"/>
    </source>
</evidence>
<keyword evidence="4" id="KW-1185">Reference proteome</keyword>
<dbReference type="EMBL" id="CAJVPS010004392">
    <property type="protein sequence ID" value="CAG8603138.1"/>
    <property type="molecule type" value="Genomic_DNA"/>
</dbReference>
<comment type="caution">
    <text evidence="3">The sequence shown here is derived from an EMBL/GenBank/DDBJ whole genome shotgun (WGS) entry which is preliminary data.</text>
</comment>
<dbReference type="OrthoDB" id="2417874at2759"/>
<dbReference type="InterPro" id="IPR000477">
    <property type="entry name" value="RT_dom"/>
</dbReference>
<reference evidence="3" key="1">
    <citation type="submission" date="2021-06" db="EMBL/GenBank/DDBJ databases">
        <authorList>
            <person name="Kallberg Y."/>
            <person name="Tangrot J."/>
            <person name="Rosling A."/>
        </authorList>
    </citation>
    <scope>NUCLEOTIDE SEQUENCE</scope>
    <source>
        <strain evidence="3">FL130A</strain>
    </source>
</reference>
<accession>A0A9N9CIN9</accession>
<evidence type="ECO:0000259" key="2">
    <source>
        <dbReference type="PROSITE" id="PS50878"/>
    </source>
</evidence>
<evidence type="ECO:0000256" key="1">
    <source>
        <dbReference type="SAM" id="MobiDB-lite"/>
    </source>
</evidence>
<dbReference type="PANTHER" id="PTHR31635">
    <property type="entry name" value="REVERSE TRANSCRIPTASE DOMAIN-CONTAINING PROTEIN-RELATED"/>
    <property type="match status" value="1"/>
</dbReference>
<dbReference type="AlphaFoldDB" id="A0A9N9CIN9"/>
<feature type="compositionally biased region" description="Polar residues" evidence="1">
    <location>
        <begin position="496"/>
        <end position="505"/>
    </location>
</feature>
<dbReference type="Pfam" id="PF00078">
    <property type="entry name" value="RVT_1"/>
    <property type="match status" value="1"/>
</dbReference>
<feature type="domain" description="Reverse transcriptase" evidence="2">
    <location>
        <begin position="1"/>
        <end position="91"/>
    </location>
</feature>
<feature type="compositionally biased region" description="Low complexity" evidence="1">
    <location>
        <begin position="650"/>
        <end position="673"/>
    </location>
</feature>
<evidence type="ECO:0000313" key="4">
    <source>
        <dbReference type="Proteomes" id="UP000789508"/>
    </source>
</evidence>
<feature type="region of interest" description="Disordered" evidence="1">
    <location>
        <begin position="469"/>
        <end position="505"/>
    </location>
</feature>
<proteinExistence type="predicted"/>
<gene>
    <name evidence="3" type="ORF">ALEPTO_LOCUS8234</name>
</gene>
<sequence length="729" mass="82422">EEISGIQVMQQHFKAIAYADDLTVGIGSSTDWKILLSLLQKYEMATNSKINREKSILVPITDTAQSTSLLNQNLFKVANNETPLRILGYEVNNKGTARKHLWEDLTQNIKNRIEKIAARNLSFKGKILLAKTLFISKIWYLAYLLPPKRKQLNKITNLISQWIKDKSKLLPRFSTYQLDYNRGGLDAPVLKDILDSRLVSVWIKLLTTDNTWAKIERGIISQRLQSKRNISVVTALTRSPIKLKGWPDNWKPYLVAWKRLKGSITATNEWPWNISQLEIHEQIGNNFTVKKAADYLKQSSVQPTAAQVPASIQDGLSKHFQWVTSKGILNKKKDIFWRLQNQALPLGYRLMHISREIDGSCLNCPYERQTIKHFAIDCEISQTIWNKGYSFLKNPEEEIPPLTLEEVFTASNIQNPKKKTTAIWLHITIIYEIWLWYTQARWDNNFISGNIIGHITRSRIQKSLKEVTNNNPTTELLEKPEDSSNEQLPETAMETDPNNSTNSSNLMEETEAVPVTPVIATNISSQMEVESQDDLTAPSNTDTTVDNTPFITVVSRKQKGKGKKKAYTRSEGPAEAFRVERGVRQGDPLSPLLYVLAINPLIQAIDQNFNGIPVNNSTFRVAAYADDLSIASLEEAPAEDYTPEIAMETDLSNSTISSSTEETEAESTSAIDSKNISNQMEIESQNDTTPSNAAIDDNTPFITVVSKRQKAKGKKKSYNQSEGPLEQYN</sequence>
<protein>
    <submittedName>
        <fullName evidence="3">13128_t:CDS:1</fullName>
    </submittedName>
</protein>
<feature type="non-terminal residue" evidence="3">
    <location>
        <position position="729"/>
    </location>
</feature>
<dbReference type="InterPro" id="IPR026960">
    <property type="entry name" value="RVT-Znf"/>
</dbReference>
<feature type="compositionally biased region" description="Polar residues" evidence="1">
    <location>
        <begin position="674"/>
        <end position="692"/>
    </location>
</feature>
<feature type="region of interest" description="Disordered" evidence="1">
    <location>
        <begin position="650"/>
        <end position="729"/>
    </location>
</feature>
<dbReference type="PANTHER" id="PTHR31635:SF196">
    <property type="entry name" value="REVERSE TRANSCRIPTASE DOMAIN-CONTAINING PROTEIN-RELATED"/>
    <property type="match status" value="1"/>
</dbReference>
<feature type="compositionally biased region" description="Polar residues" evidence="1">
    <location>
        <begin position="718"/>
        <end position="729"/>
    </location>
</feature>
<feature type="compositionally biased region" description="Basic residues" evidence="1">
    <location>
        <begin position="707"/>
        <end position="717"/>
    </location>
</feature>
<organism evidence="3 4">
    <name type="scientific">Ambispora leptoticha</name>
    <dbReference type="NCBI Taxonomy" id="144679"/>
    <lineage>
        <taxon>Eukaryota</taxon>
        <taxon>Fungi</taxon>
        <taxon>Fungi incertae sedis</taxon>
        <taxon>Mucoromycota</taxon>
        <taxon>Glomeromycotina</taxon>
        <taxon>Glomeromycetes</taxon>
        <taxon>Archaeosporales</taxon>
        <taxon>Ambisporaceae</taxon>
        <taxon>Ambispora</taxon>
    </lineage>
</organism>
<dbReference type="Pfam" id="PF13966">
    <property type="entry name" value="zf-RVT"/>
    <property type="match status" value="1"/>
</dbReference>
<dbReference type="PROSITE" id="PS50878">
    <property type="entry name" value="RT_POL"/>
    <property type="match status" value="1"/>
</dbReference>